<gene>
    <name evidence="1" type="ORF">CEXT_556951</name>
</gene>
<proteinExistence type="predicted"/>
<evidence type="ECO:0000313" key="1">
    <source>
        <dbReference type="EMBL" id="GIX86312.1"/>
    </source>
</evidence>
<dbReference type="EMBL" id="BPLR01021130">
    <property type="protein sequence ID" value="GIX86312.1"/>
    <property type="molecule type" value="Genomic_DNA"/>
</dbReference>
<comment type="caution">
    <text evidence="1">The sequence shown here is derived from an EMBL/GenBank/DDBJ whole genome shotgun (WGS) entry which is preliminary data.</text>
</comment>
<dbReference type="AlphaFoldDB" id="A0AAV4NNC4"/>
<organism evidence="1 2">
    <name type="scientific">Caerostris extrusa</name>
    <name type="common">Bark spider</name>
    <name type="synonym">Caerostris bankana</name>
    <dbReference type="NCBI Taxonomy" id="172846"/>
    <lineage>
        <taxon>Eukaryota</taxon>
        <taxon>Metazoa</taxon>
        <taxon>Ecdysozoa</taxon>
        <taxon>Arthropoda</taxon>
        <taxon>Chelicerata</taxon>
        <taxon>Arachnida</taxon>
        <taxon>Araneae</taxon>
        <taxon>Araneomorphae</taxon>
        <taxon>Entelegynae</taxon>
        <taxon>Araneoidea</taxon>
        <taxon>Araneidae</taxon>
        <taxon>Caerostris</taxon>
    </lineage>
</organism>
<evidence type="ECO:0000313" key="2">
    <source>
        <dbReference type="Proteomes" id="UP001054945"/>
    </source>
</evidence>
<dbReference type="Proteomes" id="UP001054945">
    <property type="component" value="Unassembled WGS sequence"/>
</dbReference>
<name>A0AAV4NNC4_CAEEX</name>
<keyword evidence="2" id="KW-1185">Reference proteome</keyword>
<sequence>MPPTERKNNRNIYSSLLPTVSEKFPRKFEVTDRFEKVTHAHSLLRHTENRHRHFPRIKILPSPENCLTCPNLLESVREMARLLCVSMATILSNTSSESSTDNILQAISVYAEDIN</sequence>
<reference evidence="1 2" key="1">
    <citation type="submission" date="2021-06" db="EMBL/GenBank/DDBJ databases">
        <title>Caerostris extrusa draft genome.</title>
        <authorList>
            <person name="Kono N."/>
            <person name="Arakawa K."/>
        </authorList>
    </citation>
    <scope>NUCLEOTIDE SEQUENCE [LARGE SCALE GENOMIC DNA]</scope>
</reference>
<accession>A0AAV4NNC4</accession>
<protein>
    <submittedName>
        <fullName evidence="1">Uncharacterized protein</fullName>
    </submittedName>
</protein>